<dbReference type="SUPFAM" id="SSF51730">
    <property type="entry name" value="FAD-linked oxidoreductase"/>
    <property type="match status" value="1"/>
</dbReference>
<dbReference type="Proteomes" id="UP000652354">
    <property type="component" value="Unassembled WGS sequence"/>
</dbReference>
<keyword evidence="10" id="KW-1185">Reference proteome</keyword>
<reference evidence="9" key="1">
    <citation type="submission" date="2021-01" db="EMBL/GenBank/DDBJ databases">
        <title>Whole genome shotgun sequence of Demequina activiva NBRC 110675.</title>
        <authorList>
            <person name="Komaki H."/>
            <person name="Tamura T."/>
        </authorList>
    </citation>
    <scope>NUCLEOTIDE SEQUENCE</scope>
    <source>
        <strain evidence="9">NBRC 110675</strain>
    </source>
</reference>
<dbReference type="GO" id="GO:0005829">
    <property type="term" value="C:cytosol"/>
    <property type="evidence" value="ECO:0007669"/>
    <property type="project" value="TreeGrafter"/>
</dbReference>
<comment type="pathway">
    <text evidence="2 8">One-carbon metabolism; tetrahydrofolate interconversion.</text>
</comment>
<dbReference type="AlphaFoldDB" id="A0A919Q4J7"/>
<evidence type="ECO:0000313" key="10">
    <source>
        <dbReference type="Proteomes" id="UP000652354"/>
    </source>
</evidence>
<evidence type="ECO:0000256" key="7">
    <source>
        <dbReference type="ARBA" id="ARBA00048628"/>
    </source>
</evidence>
<name>A0A919Q4J7_9MICO</name>
<keyword evidence="4 8" id="KW-0285">Flavoprotein</keyword>
<dbReference type="InterPro" id="IPR003171">
    <property type="entry name" value="Mehydrof_redctse-like"/>
</dbReference>
<sequence length="305" mass="33088">MRAARQYRVHAMTIRELLRAHAPTLSYELFPPRSPAADETLTQTMRMLAATEPDFISITYGASGSTRSTSRTVVQRLAATHTIPPLAHLTCVDQSRAELTTVIEEYLAEGVRDFLALRGDPPKGQTDWRPHPDGLLYASELVILLREVAAAHGIDDLSIGVTAFPAQHVMPQWRQQGLDVLRAKQDAGADFAITQVFYDAAQYTALVGDAQREGIDLPIIPEVMPLVSATRAHRAAQLTGVETPEALIADLEAAEDDAAARAAGVAHAAELSRDLLDAGAPGIHVITFNKHEAAMDLVSQLPLRR</sequence>
<protein>
    <recommendedName>
        <fullName evidence="8">Methylenetetrahydrofolate reductase</fullName>
    </recommendedName>
</protein>
<comment type="cofactor">
    <cofactor evidence="1 8">
        <name>FAD</name>
        <dbReference type="ChEBI" id="CHEBI:57692"/>
    </cofactor>
</comment>
<accession>A0A919Q4J7</accession>
<dbReference type="PANTHER" id="PTHR45754">
    <property type="entry name" value="METHYLENETETRAHYDROFOLATE REDUCTASE"/>
    <property type="match status" value="1"/>
</dbReference>
<evidence type="ECO:0000256" key="5">
    <source>
        <dbReference type="ARBA" id="ARBA00022827"/>
    </source>
</evidence>
<evidence type="ECO:0000313" key="9">
    <source>
        <dbReference type="EMBL" id="GIG54168.1"/>
    </source>
</evidence>
<keyword evidence="5 8" id="KW-0274">FAD</keyword>
<dbReference type="CDD" id="cd00537">
    <property type="entry name" value="MTHFR"/>
    <property type="match status" value="1"/>
</dbReference>
<comment type="catalytic activity">
    <reaction evidence="7">
        <text>(6S)-5-methyl-5,6,7,8-tetrahydrofolate + NAD(+) = (6R)-5,10-methylene-5,6,7,8-tetrahydrofolate + NADH + H(+)</text>
        <dbReference type="Rhea" id="RHEA:19821"/>
        <dbReference type="ChEBI" id="CHEBI:15378"/>
        <dbReference type="ChEBI" id="CHEBI:15636"/>
        <dbReference type="ChEBI" id="CHEBI:18608"/>
        <dbReference type="ChEBI" id="CHEBI:57540"/>
        <dbReference type="ChEBI" id="CHEBI:57945"/>
        <dbReference type="EC" id="1.5.1.54"/>
    </reaction>
    <physiologicalReaction direction="right-to-left" evidence="7">
        <dbReference type="Rhea" id="RHEA:19823"/>
    </physiologicalReaction>
</comment>
<proteinExistence type="inferred from homology"/>
<evidence type="ECO:0000256" key="2">
    <source>
        <dbReference type="ARBA" id="ARBA00004777"/>
    </source>
</evidence>
<evidence type="ECO:0000256" key="8">
    <source>
        <dbReference type="RuleBase" id="RU003862"/>
    </source>
</evidence>
<comment type="similarity">
    <text evidence="3 8">Belongs to the methylenetetrahydrofolate reductase family.</text>
</comment>
<dbReference type="PANTHER" id="PTHR45754:SF3">
    <property type="entry name" value="METHYLENETETRAHYDROFOLATE REDUCTASE (NADPH)"/>
    <property type="match status" value="1"/>
</dbReference>
<dbReference type="Gene3D" id="3.20.20.220">
    <property type="match status" value="1"/>
</dbReference>
<dbReference type="Pfam" id="PF02219">
    <property type="entry name" value="MTHFR"/>
    <property type="match status" value="1"/>
</dbReference>
<dbReference type="InterPro" id="IPR029041">
    <property type="entry name" value="FAD-linked_oxidoreductase-like"/>
</dbReference>
<evidence type="ECO:0000256" key="6">
    <source>
        <dbReference type="ARBA" id="ARBA00023002"/>
    </source>
</evidence>
<evidence type="ECO:0000256" key="3">
    <source>
        <dbReference type="ARBA" id="ARBA00006743"/>
    </source>
</evidence>
<dbReference type="GO" id="GO:0035999">
    <property type="term" value="P:tetrahydrofolate interconversion"/>
    <property type="evidence" value="ECO:0007669"/>
    <property type="project" value="TreeGrafter"/>
</dbReference>
<gene>
    <name evidence="9" type="ORF">Dac01nite_09200</name>
</gene>
<organism evidence="9 10">
    <name type="scientific">Demequina activiva</name>
    <dbReference type="NCBI Taxonomy" id="1582364"/>
    <lineage>
        <taxon>Bacteria</taxon>
        <taxon>Bacillati</taxon>
        <taxon>Actinomycetota</taxon>
        <taxon>Actinomycetes</taxon>
        <taxon>Micrococcales</taxon>
        <taxon>Demequinaceae</taxon>
        <taxon>Demequina</taxon>
    </lineage>
</organism>
<evidence type="ECO:0000256" key="1">
    <source>
        <dbReference type="ARBA" id="ARBA00001974"/>
    </source>
</evidence>
<dbReference type="GO" id="GO:0106312">
    <property type="term" value="F:methylenetetrahydrofolate reductase (NADH) activity"/>
    <property type="evidence" value="ECO:0007669"/>
    <property type="project" value="UniProtKB-EC"/>
</dbReference>
<keyword evidence="6 8" id="KW-0560">Oxidoreductase</keyword>
<dbReference type="EMBL" id="BONR01000001">
    <property type="protein sequence ID" value="GIG54168.1"/>
    <property type="molecule type" value="Genomic_DNA"/>
</dbReference>
<evidence type="ECO:0000256" key="4">
    <source>
        <dbReference type="ARBA" id="ARBA00022630"/>
    </source>
</evidence>
<comment type="caution">
    <text evidence="9">The sequence shown here is derived from an EMBL/GenBank/DDBJ whole genome shotgun (WGS) entry which is preliminary data.</text>
</comment>
<dbReference type="GO" id="GO:0071949">
    <property type="term" value="F:FAD binding"/>
    <property type="evidence" value="ECO:0007669"/>
    <property type="project" value="TreeGrafter"/>
</dbReference>
<dbReference type="GO" id="GO:0009086">
    <property type="term" value="P:methionine biosynthetic process"/>
    <property type="evidence" value="ECO:0007669"/>
    <property type="project" value="TreeGrafter"/>
</dbReference>